<feature type="coiled-coil region" evidence="1">
    <location>
        <begin position="249"/>
        <end position="297"/>
    </location>
</feature>
<organism evidence="3 4">
    <name type="scientific">Moorena producens PAL-8-15-08-1</name>
    <dbReference type="NCBI Taxonomy" id="1458985"/>
    <lineage>
        <taxon>Bacteria</taxon>
        <taxon>Bacillati</taxon>
        <taxon>Cyanobacteriota</taxon>
        <taxon>Cyanophyceae</taxon>
        <taxon>Coleofasciculales</taxon>
        <taxon>Coleofasciculaceae</taxon>
        <taxon>Moorena</taxon>
    </lineage>
</organism>
<dbReference type="EMBL" id="CP017599">
    <property type="protein sequence ID" value="AOX02587.1"/>
    <property type="molecule type" value="Genomic_DNA"/>
</dbReference>
<dbReference type="InterPro" id="IPR001173">
    <property type="entry name" value="Glyco_trans_2-like"/>
</dbReference>
<dbReference type="Gene3D" id="3.90.550.10">
    <property type="entry name" value="Spore Coat Polysaccharide Biosynthesis Protein SpsA, Chain A"/>
    <property type="match status" value="1"/>
</dbReference>
<dbReference type="STRING" id="1458985.BJP34_26890"/>
<keyword evidence="1" id="KW-0175">Coiled coil</keyword>
<gene>
    <name evidence="3" type="ORF">BJP34_26890</name>
</gene>
<dbReference type="SUPFAM" id="SSF53448">
    <property type="entry name" value="Nucleotide-diphospho-sugar transferases"/>
    <property type="match status" value="1"/>
</dbReference>
<dbReference type="RefSeq" id="WP_070394990.1">
    <property type="nucleotide sequence ID" value="NZ_CP017599.1"/>
</dbReference>
<dbReference type="AlphaFoldDB" id="A0A1D8TY61"/>
<sequence>MRISIITVCKNAERFIERAIKSVVSQTYEDIEYIIIDGNSQDKTKEIAHKYSDQISRFISEPDGGIYEAMNKGIRYSSGEFIGFINSDDYYLDDKVIQDTVNFLLANPSCDFVYGDLEVREQSGSTIVVKPPMPEEVADELICGCLPHQASFSRANLFFSKIGLFNERYRISSDYEWFLRLIQNETVKLCYYPRTMTSYYAGGISSQLRLSLPESYSIQNQCPMYQDSYWLNRRILKYQEFVINLREWLQNAEDGRNTLNLNYTALENKYQAVETEYNALKLELEQARAKIAEIAKIVEMETGMNQNGQSSNLKLNFPNLEQV</sequence>
<protein>
    <submittedName>
        <fullName evidence="3">Glycosyl transferase</fullName>
    </submittedName>
</protein>
<keyword evidence="3" id="KW-0808">Transferase</keyword>
<evidence type="ECO:0000256" key="1">
    <source>
        <dbReference type="SAM" id="Coils"/>
    </source>
</evidence>
<evidence type="ECO:0000313" key="4">
    <source>
        <dbReference type="Proteomes" id="UP000177870"/>
    </source>
</evidence>
<dbReference type="CDD" id="cd06433">
    <property type="entry name" value="GT_2_WfgS_like"/>
    <property type="match status" value="1"/>
</dbReference>
<dbReference type="Proteomes" id="UP000177870">
    <property type="component" value="Chromosome"/>
</dbReference>
<dbReference type="GO" id="GO:0016740">
    <property type="term" value="F:transferase activity"/>
    <property type="evidence" value="ECO:0007669"/>
    <property type="project" value="UniProtKB-KW"/>
</dbReference>
<dbReference type="InterPro" id="IPR029044">
    <property type="entry name" value="Nucleotide-diphossugar_trans"/>
</dbReference>
<evidence type="ECO:0000313" key="3">
    <source>
        <dbReference type="EMBL" id="AOX02587.1"/>
    </source>
</evidence>
<dbReference type="Pfam" id="PF00535">
    <property type="entry name" value="Glycos_transf_2"/>
    <property type="match status" value="1"/>
</dbReference>
<dbReference type="PANTHER" id="PTHR22916:SF67">
    <property type="entry name" value="COLANIC ACID BIOSYNTHESIS GLYCOSYL TRANSFERASE WCAE-RELATED"/>
    <property type="match status" value="1"/>
</dbReference>
<proteinExistence type="predicted"/>
<evidence type="ECO:0000259" key="2">
    <source>
        <dbReference type="Pfam" id="PF00535"/>
    </source>
</evidence>
<dbReference type="KEGG" id="mpro:BJP34_26890"/>
<name>A0A1D8TY61_9CYAN</name>
<dbReference type="OrthoDB" id="396512at2"/>
<feature type="domain" description="Glycosyltransferase 2-like" evidence="2">
    <location>
        <begin position="4"/>
        <end position="117"/>
    </location>
</feature>
<accession>A0A1D8TY61</accession>
<dbReference type="PANTHER" id="PTHR22916">
    <property type="entry name" value="GLYCOSYLTRANSFERASE"/>
    <property type="match status" value="1"/>
</dbReference>
<reference evidence="4" key="1">
    <citation type="submission" date="2016-10" db="EMBL/GenBank/DDBJ databases">
        <title>Comparative genomics uncovers the prolific and rare metabolic potential of the cyanobacterial genus Moorea.</title>
        <authorList>
            <person name="Leao T."/>
            <person name="Castelao G."/>
            <person name="Korobeynikov A."/>
            <person name="Monroe E.A."/>
            <person name="Podell S."/>
            <person name="Glukhov E."/>
            <person name="Allen E."/>
            <person name="Gerwick W.H."/>
            <person name="Gerwick L."/>
        </authorList>
    </citation>
    <scope>NUCLEOTIDE SEQUENCE [LARGE SCALE GENOMIC DNA]</scope>
    <source>
        <strain evidence="4">PAL-8-15-08-1</strain>
    </source>
</reference>